<dbReference type="PANTHER" id="PTHR43630">
    <property type="entry name" value="POLY-BETA-1,6-N-ACETYL-D-GLUCOSAMINE SYNTHASE"/>
    <property type="match status" value="1"/>
</dbReference>
<gene>
    <name evidence="5" type="ordered locus">Dde_0837</name>
</gene>
<dbReference type="CDD" id="cd06438">
    <property type="entry name" value="EpsO_like"/>
    <property type="match status" value="1"/>
</dbReference>
<comment type="similarity">
    <text evidence="1">Belongs to the glycosyltransferase 2 family.</text>
</comment>
<feature type="transmembrane region" description="Helical" evidence="4">
    <location>
        <begin position="353"/>
        <end position="372"/>
    </location>
</feature>
<evidence type="ECO:0000256" key="4">
    <source>
        <dbReference type="SAM" id="Phobius"/>
    </source>
</evidence>
<evidence type="ECO:0000313" key="5">
    <source>
        <dbReference type="EMBL" id="ABB37638.1"/>
    </source>
</evidence>
<dbReference type="AlphaFoldDB" id="Q314K8"/>
<evidence type="ECO:0000256" key="3">
    <source>
        <dbReference type="ARBA" id="ARBA00022679"/>
    </source>
</evidence>
<dbReference type="RefSeq" id="WP_011366897.1">
    <property type="nucleotide sequence ID" value="NC_007519.1"/>
</dbReference>
<keyword evidence="4" id="KW-0472">Membrane</keyword>
<keyword evidence="2" id="KW-0328">Glycosyltransferase</keyword>
<dbReference type="SUPFAM" id="SSF53448">
    <property type="entry name" value="Nucleotide-diphospho-sugar transferases"/>
    <property type="match status" value="1"/>
</dbReference>
<evidence type="ECO:0000256" key="1">
    <source>
        <dbReference type="ARBA" id="ARBA00006739"/>
    </source>
</evidence>
<protein>
    <submittedName>
        <fullName evidence="5">Glycosyl transferase family 2</fullName>
    </submittedName>
</protein>
<dbReference type="STRING" id="207559.Dde_0837"/>
<dbReference type="Gene3D" id="3.90.550.10">
    <property type="entry name" value="Spore Coat Polysaccharide Biosynthesis Protein SpsA, Chain A"/>
    <property type="match status" value="1"/>
</dbReference>
<keyword evidence="6" id="KW-1185">Reference proteome</keyword>
<feature type="transmembrane region" description="Helical" evidence="4">
    <location>
        <begin position="327"/>
        <end position="346"/>
    </location>
</feature>
<accession>Q314K8</accession>
<dbReference type="PANTHER" id="PTHR43630:SF1">
    <property type="entry name" value="POLY-BETA-1,6-N-ACETYL-D-GLUCOSAMINE SYNTHASE"/>
    <property type="match status" value="1"/>
</dbReference>
<dbReference type="CAZy" id="GT2">
    <property type="family name" value="Glycosyltransferase Family 2"/>
</dbReference>
<dbReference type="Proteomes" id="UP000002710">
    <property type="component" value="Chromosome"/>
</dbReference>
<dbReference type="eggNOG" id="COG1215">
    <property type="taxonomic scope" value="Bacteria"/>
</dbReference>
<dbReference type="Pfam" id="PF13641">
    <property type="entry name" value="Glyco_tranf_2_3"/>
    <property type="match status" value="1"/>
</dbReference>
<keyword evidence="4" id="KW-1133">Transmembrane helix</keyword>
<reference evidence="5 6" key="1">
    <citation type="journal article" date="2011" name="J. Bacteriol.">
        <title>Complete genome sequence and updated annotation of Desulfovibrio alaskensis G20.</title>
        <authorList>
            <person name="Hauser L.J."/>
            <person name="Land M.L."/>
            <person name="Brown S.D."/>
            <person name="Larimer F."/>
            <person name="Keller K.L."/>
            <person name="Rapp-Giles B.J."/>
            <person name="Price M.N."/>
            <person name="Lin M."/>
            <person name="Bruce D.C."/>
            <person name="Detter J.C."/>
            <person name="Tapia R."/>
            <person name="Han C.S."/>
            <person name="Goodwin L.A."/>
            <person name="Cheng J.F."/>
            <person name="Pitluck S."/>
            <person name="Copeland A."/>
            <person name="Lucas S."/>
            <person name="Nolan M."/>
            <person name="Lapidus A.L."/>
            <person name="Palumbo A.V."/>
            <person name="Wall J.D."/>
        </authorList>
    </citation>
    <scope>NUCLEOTIDE SEQUENCE [LARGE SCALE GENOMIC DNA]</scope>
    <source>
        <strain evidence="6">ATCC BAA 1058 / DSM 17464 / G20</strain>
    </source>
</reference>
<dbReference type="HOGENOM" id="CLU_023978_1_2_7"/>
<evidence type="ECO:0000313" key="6">
    <source>
        <dbReference type="Proteomes" id="UP000002710"/>
    </source>
</evidence>
<dbReference type="GO" id="GO:0016757">
    <property type="term" value="F:glycosyltransferase activity"/>
    <property type="evidence" value="ECO:0007669"/>
    <property type="project" value="UniProtKB-KW"/>
</dbReference>
<evidence type="ECO:0000256" key="2">
    <source>
        <dbReference type="ARBA" id="ARBA00022676"/>
    </source>
</evidence>
<proteinExistence type="inferred from homology"/>
<keyword evidence="4" id="KW-0812">Transmembrane</keyword>
<dbReference type="EMBL" id="CP000112">
    <property type="protein sequence ID" value="ABB37638.1"/>
    <property type="molecule type" value="Genomic_DNA"/>
</dbReference>
<name>Q314K8_OLEA2</name>
<organism evidence="5 6">
    <name type="scientific">Oleidesulfovibrio alaskensis (strain ATCC BAA-1058 / DSM 17464 / G20)</name>
    <name type="common">Desulfovibrio alaskensis</name>
    <dbReference type="NCBI Taxonomy" id="207559"/>
    <lineage>
        <taxon>Bacteria</taxon>
        <taxon>Pseudomonadati</taxon>
        <taxon>Thermodesulfobacteriota</taxon>
        <taxon>Desulfovibrionia</taxon>
        <taxon>Desulfovibrionales</taxon>
        <taxon>Desulfovibrionaceae</taxon>
        <taxon>Oleidesulfovibrio</taxon>
    </lineage>
</organism>
<dbReference type="InterPro" id="IPR029044">
    <property type="entry name" value="Nucleotide-diphossugar_trans"/>
</dbReference>
<feature type="transmembrane region" description="Helical" evidence="4">
    <location>
        <begin position="378"/>
        <end position="400"/>
    </location>
</feature>
<dbReference type="KEGG" id="dde:Dde_0837"/>
<sequence>MLYAFLCLILAFATAATAWLALLAVLGWRPCVRQSPVSAFSAASDRDRTGGCFFAVVIPAHDEESGIARTVQAALAMEYPADEFRVLVVADNCTDGTAQAASGAGATVLVRSDAARRGKGYALRFAFDALLGGAHGCAGCSCVSLPRVDAVVVLDADTVPDAGLLREFAAGLQAGNHVMQAEYGILNPDAAPLTWWLHVGNVMENILFYEGKMRLGLPAVLRGNGMCFSAAVLRAHPWRAFSITEDTEYTLELLRAGVGVRYMPQTQVLAESPVTVEQLRMQRLRWASGNAGISRREALVLMRQGLAERQAALFDAGWSMLTGSRPLMLLTVLLPLAAGVLLHSGFITAWSMCLLAVQAAMVVAGTVSAGLTRRRVLWTLYLPVVVYELVYATVRGLLGINRTVWQRTKRV</sequence>
<keyword evidence="3 5" id="KW-0808">Transferase</keyword>